<dbReference type="PANTHER" id="PTHR33546">
    <property type="entry name" value="LARGE, MULTIFUNCTIONAL SECRETED PROTEIN-RELATED"/>
    <property type="match status" value="1"/>
</dbReference>
<dbReference type="InterPro" id="IPR011042">
    <property type="entry name" value="6-blade_b-propeller_TolB-like"/>
</dbReference>
<evidence type="ECO:0000313" key="2">
    <source>
        <dbReference type="Proteomes" id="UP001501251"/>
    </source>
</evidence>
<evidence type="ECO:0008006" key="3">
    <source>
        <dbReference type="Google" id="ProtNLM"/>
    </source>
</evidence>
<dbReference type="SUPFAM" id="SSF50952">
    <property type="entry name" value="Soluble quinoprotein glucose dehydrogenase"/>
    <property type="match status" value="1"/>
</dbReference>
<name>A0ABP8BNH7_9ACTN</name>
<evidence type="ECO:0000313" key="1">
    <source>
        <dbReference type="EMBL" id="GAA4210834.1"/>
    </source>
</evidence>
<sequence length="426" mass="45412">MSISEAQRQDAGDLSLEPVATGLHFPTSLAFDNRGRLYIAESGLPFAGAPAGGRIWRVEDDGRTLLADGLRPPVNGLTFHDGALYVSEAGYPARIARLDPDGHGLETVLTGLPGPGNYHTNMAVFGPDGKMYFSQGAMTNTGVVGLDAYDLGWLARLPHEHDLPGLEIELAGVEVETDDPFTAGGRAVTGTFSQFGTVRPAGTRLPAALPCTSAVMRCDPDGGGLELVAWGLRNAFGLLFLPDGRLIATDQGVDDRGSRPVGDAPDLLFEVREGRWYGWPDFVGGIPVNDPRFAPEHGKAPEFILANHHELPPPEPPLMRFDPHVAAVKMELAVDGHIVVALFGDEIPMTAPSGPRAGRSFGIIDPADWTMRTVGSPLLHRPIDVKRGPDDVLYALDFGHFEPGRGGPLKATAGSGTVWRMSWSGA</sequence>
<dbReference type="EMBL" id="BAABAQ010000025">
    <property type="protein sequence ID" value="GAA4210834.1"/>
    <property type="molecule type" value="Genomic_DNA"/>
</dbReference>
<gene>
    <name evidence="1" type="ORF">GCM10022252_79170</name>
</gene>
<dbReference type="Gene3D" id="2.120.10.30">
    <property type="entry name" value="TolB, C-terminal domain"/>
    <property type="match status" value="1"/>
</dbReference>
<dbReference type="RefSeq" id="WP_344923491.1">
    <property type="nucleotide sequence ID" value="NZ_BAABAQ010000025.1"/>
</dbReference>
<accession>A0ABP8BNH7</accession>
<organism evidence="1 2">
    <name type="scientific">Streptosporangium oxazolinicum</name>
    <dbReference type="NCBI Taxonomy" id="909287"/>
    <lineage>
        <taxon>Bacteria</taxon>
        <taxon>Bacillati</taxon>
        <taxon>Actinomycetota</taxon>
        <taxon>Actinomycetes</taxon>
        <taxon>Streptosporangiales</taxon>
        <taxon>Streptosporangiaceae</taxon>
        <taxon>Streptosporangium</taxon>
    </lineage>
</organism>
<comment type="caution">
    <text evidence="1">The sequence shown here is derived from an EMBL/GenBank/DDBJ whole genome shotgun (WGS) entry which is preliminary data.</text>
</comment>
<protein>
    <recommendedName>
        <fullName evidence="3">Sugar dehydrogenase</fullName>
    </recommendedName>
</protein>
<keyword evidence="2" id="KW-1185">Reference proteome</keyword>
<proteinExistence type="predicted"/>
<dbReference type="PANTHER" id="PTHR33546:SF1">
    <property type="entry name" value="LARGE, MULTIFUNCTIONAL SECRETED PROTEIN"/>
    <property type="match status" value="1"/>
</dbReference>
<dbReference type="InterPro" id="IPR011041">
    <property type="entry name" value="Quinoprot_gluc/sorb_DH_b-prop"/>
</dbReference>
<dbReference type="Proteomes" id="UP001501251">
    <property type="component" value="Unassembled WGS sequence"/>
</dbReference>
<reference evidence="2" key="1">
    <citation type="journal article" date="2019" name="Int. J. Syst. Evol. Microbiol.">
        <title>The Global Catalogue of Microorganisms (GCM) 10K type strain sequencing project: providing services to taxonomists for standard genome sequencing and annotation.</title>
        <authorList>
            <consortium name="The Broad Institute Genomics Platform"/>
            <consortium name="The Broad Institute Genome Sequencing Center for Infectious Disease"/>
            <person name="Wu L."/>
            <person name="Ma J."/>
        </authorList>
    </citation>
    <scope>NUCLEOTIDE SEQUENCE [LARGE SCALE GENOMIC DNA]</scope>
    <source>
        <strain evidence="2">JCM 17388</strain>
    </source>
</reference>